<organism evidence="2 3">
    <name type="scientific">Laticauda laticaudata</name>
    <name type="common">Blue-ringed sea krait</name>
    <name type="synonym">Blue-lipped sea krait</name>
    <dbReference type="NCBI Taxonomy" id="8630"/>
    <lineage>
        <taxon>Eukaryota</taxon>
        <taxon>Metazoa</taxon>
        <taxon>Chordata</taxon>
        <taxon>Craniata</taxon>
        <taxon>Vertebrata</taxon>
        <taxon>Euteleostomi</taxon>
        <taxon>Lepidosauria</taxon>
        <taxon>Squamata</taxon>
        <taxon>Bifurcata</taxon>
        <taxon>Unidentata</taxon>
        <taxon>Episquamata</taxon>
        <taxon>Toxicofera</taxon>
        <taxon>Serpentes</taxon>
        <taxon>Colubroidea</taxon>
        <taxon>Elapidae</taxon>
        <taxon>Laticaudinae</taxon>
        <taxon>Laticauda</taxon>
    </lineage>
</organism>
<dbReference type="PRINTS" id="PR00599">
    <property type="entry name" value="MAPEPTIDASE"/>
</dbReference>
<dbReference type="InterPro" id="IPR000994">
    <property type="entry name" value="Pept_M24"/>
</dbReference>
<evidence type="ECO:0000313" key="2">
    <source>
        <dbReference type="Ensembl" id="ENSLLTP00000002749.1"/>
    </source>
</evidence>
<dbReference type="GO" id="GO:0005739">
    <property type="term" value="C:mitochondrion"/>
    <property type="evidence" value="ECO:0007669"/>
    <property type="project" value="Ensembl"/>
</dbReference>
<protein>
    <submittedName>
        <fullName evidence="2">Methionyl aminopeptidase type 1D, mitochondrial</fullName>
    </submittedName>
</protein>
<dbReference type="PANTHER" id="PTHR43330:SF8">
    <property type="entry name" value="METHIONINE AMINOPEPTIDASE 1D, MITOCHONDRIAL"/>
    <property type="match status" value="1"/>
</dbReference>
<keyword evidence="3" id="KW-1185">Reference proteome</keyword>
<feature type="domain" description="Peptidase M24" evidence="1">
    <location>
        <begin position="1"/>
        <end position="118"/>
    </location>
</feature>
<dbReference type="SUPFAM" id="SSF55920">
    <property type="entry name" value="Creatinase/aminopeptidase"/>
    <property type="match status" value="1"/>
</dbReference>
<dbReference type="InterPro" id="IPR036005">
    <property type="entry name" value="Creatinase/aminopeptidase-like"/>
</dbReference>
<dbReference type="GO" id="GO:0070006">
    <property type="term" value="F:metalloaminopeptidase activity"/>
    <property type="evidence" value="ECO:0007669"/>
    <property type="project" value="TreeGrafter"/>
</dbReference>
<reference evidence="2" key="1">
    <citation type="submission" date="2025-08" db="UniProtKB">
        <authorList>
            <consortium name="Ensembl"/>
        </authorList>
    </citation>
    <scope>IDENTIFICATION</scope>
</reference>
<dbReference type="AlphaFoldDB" id="A0A8C5RKL5"/>
<sequence>MTTEEIDYLVHHEIIKHNGYPSPLGFKGFPKSVCTSVNNVVSHGIPDSRPLQDGDIVNIDVTVYLNGYHGDTSETLLVGNVDKAGQKLVEVARKCRDEGIAVCRPGAPFSVIGNTISRRGQRRQDSYSSVFSSTAFMAVSKGHVSL</sequence>
<reference evidence="2" key="2">
    <citation type="submission" date="2025-09" db="UniProtKB">
        <authorList>
            <consortium name="Ensembl"/>
        </authorList>
    </citation>
    <scope>IDENTIFICATION</scope>
</reference>
<dbReference type="PANTHER" id="PTHR43330">
    <property type="entry name" value="METHIONINE AMINOPEPTIDASE"/>
    <property type="match status" value="1"/>
</dbReference>
<dbReference type="GeneTree" id="ENSGT00940000157735"/>
<dbReference type="Pfam" id="PF00557">
    <property type="entry name" value="Peptidase_M24"/>
    <property type="match status" value="1"/>
</dbReference>
<gene>
    <name evidence="2" type="primary">METAP1D</name>
</gene>
<name>A0A8C5RKL5_LATLA</name>
<dbReference type="InterPro" id="IPR001714">
    <property type="entry name" value="Pept_M24_MAP"/>
</dbReference>
<evidence type="ECO:0000259" key="1">
    <source>
        <dbReference type="Pfam" id="PF00557"/>
    </source>
</evidence>
<dbReference type="GO" id="GO:0043687">
    <property type="term" value="P:post-translational protein modification"/>
    <property type="evidence" value="ECO:0007669"/>
    <property type="project" value="Ensembl"/>
</dbReference>
<accession>A0A8C5RKL5</accession>
<evidence type="ECO:0000313" key="3">
    <source>
        <dbReference type="Proteomes" id="UP000694406"/>
    </source>
</evidence>
<dbReference type="Gene3D" id="3.90.230.10">
    <property type="entry name" value="Creatinase/methionine aminopeptidase superfamily"/>
    <property type="match status" value="1"/>
</dbReference>
<dbReference type="Proteomes" id="UP000694406">
    <property type="component" value="Unplaced"/>
</dbReference>
<proteinExistence type="predicted"/>
<dbReference type="Ensembl" id="ENSLLTT00000002861.1">
    <property type="protein sequence ID" value="ENSLLTP00000002749.1"/>
    <property type="gene ID" value="ENSLLTG00000002112.1"/>
</dbReference>